<accession>A0ABQ2LFM1</accession>
<evidence type="ECO:0000313" key="2">
    <source>
        <dbReference type="Proteomes" id="UP000602381"/>
    </source>
</evidence>
<sequence length="166" mass="18750">MNMLFEKHIVSSPVHLRRDMLRELFTYWNSLRNGRFAPSRNDICPSHIPRLLRHILLVDVAEGQHKLRVRLMGTRLVNCFDRDLTGQILQNTGSDPLGSVLAGYCRSALQERHPVAFGPMQCHMQDNDVLIHETLALPLSADMMRINMILMGISSQPRSAIGPLAG</sequence>
<evidence type="ECO:0000313" key="1">
    <source>
        <dbReference type="EMBL" id="GGO15315.1"/>
    </source>
</evidence>
<reference evidence="2" key="1">
    <citation type="journal article" date="2019" name="Int. J. Syst. Evol. Microbiol.">
        <title>The Global Catalogue of Microorganisms (GCM) 10K type strain sequencing project: providing services to taxonomists for standard genome sequencing and annotation.</title>
        <authorList>
            <consortium name="The Broad Institute Genomics Platform"/>
            <consortium name="The Broad Institute Genome Sequencing Center for Infectious Disease"/>
            <person name="Wu L."/>
            <person name="Ma J."/>
        </authorList>
    </citation>
    <scope>NUCLEOTIDE SEQUENCE [LARGE SCALE GENOMIC DNA]</scope>
    <source>
        <strain evidence="2">JCM 17843</strain>
    </source>
</reference>
<dbReference type="Proteomes" id="UP000602381">
    <property type="component" value="Unassembled WGS sequence"/>
</dbReference>
<name>A0ABQ2LFM1_9PROT</name>
<protein>
    <recommendedName>
        <fullName evidence="3">PAS domain-containing protein</fullName>
    </recommendedName>
</protein>
<keyword evidence="2" id="KW-1185">Reference proteome</keyword>
<evidence type="ECO:0008006" key="3">
    <source>
        <dbReference type="Google" id="ProtNLM"/>
    </source>
</evidence>
<dbReference type="InterPro" id="IPR009922">
    <property type="entry name" value="DUF1457"/>
</dbReference>
<organism evidence="1 2">
    <name type="scientific">Iodidimonas muriae</name>
    <dbReference type="NCBI Taxonomy" id="261467"/>
    <lineage>
        <taxon>Bacteria</taxon>
        <taxon>Pseudomonadati</taxon>
        <taxon>Pseudomonadota</taxon>
        <taxon>Alphaproteobacteria</taxon>
        <taxon>Iodidimonadales</taxon>
        <taxon>Iodidimonadaceae</taxon>
        <taxon>Iodidimonas</taxon>
    </lineage>
</organism>
<dbReference type="EMBL" id="BMOV01000009">
    <property type="protein sequence ID" value="GGO15315.1"/>
    <property type="molecule type" value="Genomic_DNA"/>
</dbReference>
<gene>
    <name evidence="1" type="ORF">GCM10007972_23310</name>
</gene>
<proteinExistence type="predicted"/>
<comment type="caution">
    <text evidence="1">The sequence shown here is derived from an EMBL/GenBank/DDBJ whole genome shotgun (WGS) entry which is preliminary data.</text>
</comment>
<dbReference type="Pfam" id="PF07310">
    <property type="entry name" value="PAS_5"/>
    <property type="match status" value="1"/>
</dbReference>